<name>Q5VQW4_ORYSJ</name>
<dbReference type="EMBL" id="AP003221">
    <property type="protein sequence ID" value="BAD68145.1"/>
    <property type="molecule type" value="Genomic_DNA"/>
</dbReference>
<dbReference type="Proteomes" id="UP000817658">
    <property type="component" value="Chromosome 1"/>
</dbReference>
<sequence length="84" mass="8700">MSSDGEELQGERGGGGGEVAAACSSSRPWARSAWAVGELWVAGSSSSPRSPAATLLRLHADVRAVHSSAATRLRVTPRTSPDRI</sequence>
<gene>
    <name evidence="1" type="ORF">P0003D09.41</name>
</gene>
<dbReference type="AlphaFoldDB" id="Q5VQW4"/>
<accession>Q5VQW4</accession>
<evidence type="ECO:0000313" key="1">
    <source>
        <dbReference type="EMBL" id="BAD68145.1"/>
    </source>
</evidence>
<reference evidence="1" key="1">
    <citation type="journal article" date="2002" name="Nature">
        <title>The genome sequence and structure of rice chromosome 1.</title>
        <authorList>
            <person name="Sasaki T."/>
            <person name="Matsumoto T."/>
            <person name="Yamamoto K."/>
            <person name="Sakata K."/>
            <person name="Baba T."/>
            <person name="Katayose Y."/>
            <person name="Wu J."/>
            <person name="Niimura Y."/>
            <person name="Cheng Z."/>
            <person name="Nagamura Y."/>
            <person name="Antonio B.A."/>
            <person name="Kanamori H."/>
            <person name="Hosokawa S."/>
            <person name="Masukawa M."/>
            <person name="Arikawa K."/>
            <person name="Chiden Y."/>
            <person name="Hayashi M."/>
            <person name="Okamoto M."/>
            <person name="Ando T."/>
            <person name="Aoki H."/>
            <person name="Arita K."/>
            <person name="Hamada M."/>
            <person name="Harada C."/>
            <person name="Hijishita S."/>
            <person name="Honda M."/>
            <person name="Ichikawa Y."/>
            <person name="Idonuma A."/>
            <person name="Iijima M."/>
            <person name="Ikeda M."/>
            <person name="Ikeno M."/>
            <person name="Itoh S."/>
            <person name="Itoh T."/>
            <person name="Itoh Y."/>
            <person name="Itoh Y."/>
            <person name="Iwabuchi A."/>
            <person name="Kamiya K."/>
            <person name="Karasawa W."/>
            <person name="Katagiri S."/>
            <person name="Kikuta A."/>
            <person name="Kobayashi N."/>
            <person name="Kono I."/>
            <person name="Machita K."/>
            <person name="Maehara T."/>
            <person name="Mizuno H."/>
            <person name="Mizubayashi T."/>
            <person name="Mukai Y."/>
            <person name="Nagasaki H."/>
            <person name="Nakashima M."/>
            <person name="Nakama Y."/>
            <person name="Nakamichi Y."/>
            <person name="Nakamura M."/>
            <person name="Namiki N."/>
            <person name="Negishi M."/>
            <person name="Ohta I."/>
            <person name="Ono N."/>
            <person name="Saji S."/>
            <person name="Sakai K."/>
            <person name="Shibata M."/>
            <person name="Shimokawa T."/>
            <person name="Shomura A."/>
            <person name="Song J."/>
            <person name="Takazaki Y."/>
            <person name="Terasawa K."/>
            <person name="Tsuji K."/>
            <person name="Waki K."/>
            <person name="Yamagata H."/>
            <person name="Yamane H."/>
            <person name="Yoshiki S."/>
            <person name="Yoshihara R."/>
            <person name="Yukawa K."/>
            <person name="Zhong H."/>
            <person name="Iwama H."/>
            <person name="Endo T."/>
            <person name="Ito H."/>
            <person name="Hahn J.H."/>
            <person name="Kim H.I."/>
            <person name="Eun M.Y."/>
            <person name="Yano M."/>
            <person name="Jiang J."/>
            <person name="Gojobori T."/>
        </authorList>
    </citation>
    <scope>NUCLEOTIDE SEQUENCE</scope>
</reference>
<proteinExistence type="predicted"/>
<protein>
    <submittedName>
        <fullName evidence="1">Uncharacterized protein</fullName>
    </submittedName>
</protein>
<organism evidence="1">
    <name type="scientific">Oryza sativa subsp. japonica</name>
    <name type="common">Rice</name>
    <dbReference type="NCBI Taxonomy" id="39947"/>
    <lineage>
        <taxon>Eukaryota</taxon>
        <taxon>Viridiplantae</taxon>
        <taxon>Streptophyta</taxon>
        <taxon>Embryophyta</taxon>
        <taxon>Tracheophyta</taxon>
        <taxon>Spermatophyta</taxon>
        <taxon>Magnoliopsida</taxon>
        <taxon>Liliopsida</taxon>
        <taxon>Poales</taxon>
        <taxon>Poaceae</taxon>
        <taxon>BOP clade</taxon>
        <taxon>Oryzoideae</taxon>
        <taxon>Oryzeae</taxon>
        <taxon>Oryzinae</taxon>
        <taxon>Oryza</taxon>
        <taxon>Oryza sativa</taxon>
    </lineage>
</organism>